<gene>
    <name evidence="2" type="ORF">V5O48_008503</name>
</gene>
<comment type="caution">
    <text evidence="2">The sequence shown here is derived from an EMBL/GenBank/DDBJ whole genome shotgun (WGS) entry which is preliminary data.</text>
</comment>
<dbReference type="Proteomes" id="UP001465976">
    <property type="component" value="Unassembled WGS sequence"/>
</dbReference>
<dbReference type="EMBL" id="JBAHYK010000504">
    <property type="protein sequence ID" value="KAL0573448.1"/>
    <property type="molecule type" value="Genomic_DNA"/>
</dbReference>
<evidence type="ECO:0000313" key="2">
    <source>
        <dbReference type="EMBL" id="KAL0573448.1"/>
    </source>
</evidence>
<proteinExistence type="predicted"/>
<name>A0ABR3FE64_9AGAR</name>
<protein>
    <submittedName>
        <fullName evidence="2">Uncharacterized protein</fullName>
    </submittedName>
</protein>
<keyword evidence="3" id="KW-1185">Reference proteome</keyword>
<reference evidence="2 3" key="1">
    <citation type="submission" date="2024-02" db="EMBL/GenBank/DDBJ databases">
        <title>A draft genome for the cacao thread blight pathogen Marasmius crinis-equi.</title>
        <authorList>
            <person name="Cohen S.P."/>
            <person name="Baruah I.K."/>
            <person name="Amoako-Attah I."/>
            <person name="Bukari Y."/>
            <person name="Meinhardt L.W."/>
            <person name="Bailey B.A."/>
        </authorList>
    </citation>
    <scope>NUCLEOTIDE SEQUENCE [LARGE SCALE GENOMIC DNA]</scope>
    <source>
        <strain evidence="2 3">GH-76</strain>
    </source>
</reference>
<feature type="compositionally biased region" description="Polar residues" evidence="1">
    <location>
        <begin position="85"/>
        <end position="97"/>
    </location>
</feature>
<evidence type="ECO:0000256" key="1">
    <source>
        <dbReference type="SAM" id="MobiDB-lite"/>
    </source>
</evidence>
<feature type="region of interest" description="Disordered" evidence="1">
    <location>
        <begin position="58"/>
        <end position="105"/>
    </location>
</feature>
<sequence>MNGPSQIEKSQLLVKIDQLRQEYEQREVAASERHQDEIVAVKQQAWTEANAHLQTTFKKHADGLLNSEDQEGPSASGKKRRRKSNNNSTAGRANIGTTPKPIVQDHPTYLGFTPVMFQSLN</sequence>
<organism evidence="2 3">
    <name type="scientific">Marasmius crinis-equi</name>
    <dbReference type="NCBI Taxonomy" id="585013"/>
    <lineage>
        <taxon>Eukaryota</taxon>
        <taxon>Fungi</taxon>
        <taxon>Dikarya</taxon>
        <taxon>Basidiomycota</taxon>
        <taxon>Agaricomycotina</taxon>
        <taxon>Agaricomycetes</taxon>
        <taxon>Agaricomycetidae</taxon>
        <taxon>Agaricales</taxon>
        <taxon>Marasmiineae</taxon>
        <taxon>Marasmiaceae</taxon>
        <taxon>Marasmius</taxon>
    </lineage>
</organism>
<evidence type="ECO:0000313" key="3">
    <source>
        <dbReference type="Proteomes" id="UP001465976"/>
    </source>
</evidence>
<accession>A0ABR3FE64</accession>